<dbReference type="RefSeq" id="WP_124794038.1">
    <property type="nucleotide sequence ID" value="NZ_RQYC01000002.1"/>
</dbReference>
<evidence type="ECO:0000313" key="2">
    <source>
        <dbReference type="EMBL" id="RRD91237.1"/>
    </source>
</evidence>
<evidence type="ECO:0000256" key="1">
    <source>
        <dbReference type="SAM" id="Phobius"/>
    </source>
</evidence>
<keyword evidence="1" id="KW-0812">Transmembrane</keyword>
<protein>
    <submittedName>
        <fullName evidence="2">Peptidase</fullName>
    </submittedName>
</protein>
<keyword evidence="1" id="KW-0472">Membrane</keyword>
<dbReference type="Proteomes" id="UP000269923">
    <property type="component" value="Unassembled WGS sequence"/>
</dbReference>
<feature type="transmembrane region" description="Helical" evidence="1">
    <location>
        <begin position="12"/>
        <end position="34"/>
    </location>
</feature>
<dbReference type="AlphaFoldDB" id="A0A3P2A751"/>
<keyword evidence="1" id="KW-1133">Transmembrane helix</keyword>
<feature type="transmembrane region" description="Helical" evidence="1">
    <location>
        <begin position="46"/>
        <end position="70"/>
    </location>
</feature>
<comment type="caution">
    <text evidence="2">The sequence shown here is derived from an EMBL/GenBank/DDBJ whole genome shotgun (WGS) entry which is preliminary data.</text>
</comment>
<name>A0A3P2A751_9NEIS</name>
<reference evidence="2 3" key="1">
    <citation type="submission" date="2018-11" db="EMBL/GenBank/DDBJ databases">
        <title>Genomes From Bacteria Associated with the Canine Oral Cavity: a Test Case for Automated Genome-Based Taxonomic Assignment.</title>
        <authorList>
            <person name="Coil D.A."/>
            <person name="Jospin G."/>
            <person name="Darling A.E."/>
            <person name="Wallis C."/>
            <person name="Davis I.J."/>
            <person name="Harris S."/>
            <person name="Eisen J.A."/>
            <person name="Holcombe L.J."/>
            <person name="O'Flynn C."/>
        </authorList>
    </citation>
    <scope>NUCLEOTIDE SEQUENCE [LARGE SCALE GENOMIC DNA]</scope>
    <source>
        <strain evidence="2 3">COT-280</strain>
    </source>
</reference>
<sequence length="283" mass="32231">MNMQKWVKAVNTLGITAAIIMIYWVFVFLLVEVFGLKIFQQRITDMFGFSIIGILAVMAAALMLNIMLNLTRIAERGGAAEPVASNKKSVWLFALSFPVLAALLFGGNHLSTLKKRDRLLTDAAYIVKNQQPVSGYRFDFAHLQTLLRYLKQAEDKVSDADIHVAWIAPDTINGHPVYLTIGKRSYLDDAVFSRAAADSFQVVLSNEEKTKHTVEKSDYHRRFPEKEQQYLDKVFAENGRDIRFNSRNGNYELFYPYQINGKTIGVLWFTDSDYYGKLGFTSK</sequence>
<dbReference type="OrthoDB" id="348118at2"/>
<proteinExistence type="predicted"/>
<organism evidence="2 3">
    <name type="scientific">Conchiformibius steedae</name>
    <dbReference type="NCBI Taxonomy" id="153493"/>
    <lineage>
        <taxon>Bacteria</taxon>
        <taxon>Pseudomonadati</taxon>
        <taxon>Pseudomonadota</taxon>
        <taxon>Betaproteobacteria</taxon>
        <taxon>Neisseriales</taxon>
        <taxon>Neisseriaceae</taxon>
        <taxon>Conchiformibius</taxon>
    </lineage>
</organism>
<dbReference type="EMBL" id="RQYC01000002">
    <property type="protein sequence ID" value="RRD91237.1"/>
    <property type="molecule type" value="Genomic_DNA"/>
</dbReference>
<dbReference type="STRING" id="1121352.GCA_000620925_00240"/>
<keyword evidence="3" id="KW-1185">Reference proteome</keyword>
<gene>
    <name evidence="2" type="ORF">EII21_02270</name>
</gene>
<feature type="transmembrane region" description="Helical" evidence="1">
    <location>
        <begin position="90"/>
        <end position="110"/>
    </location>
</feature>
<accession>A0A3P2A751</accession>
<evidence type="ECO:0000313" key="3">
    <source>
        <dbReference type="Proteomes" id="UP000269923"/>
    </source>
</evidence>